<dbReference type="RefSeq" id="WP_198684642.1">
    <property type="nucleotide sequence ID" value="NZ_JAEIJD010000001.1"/>
</dbReference>
<sequence length="71" mass="8231">MPISDLERRADNLESRIAQSDYPERLRFQPEFSKVLARLRAEGARVPTRLSNLDENLTDEAIEARFDNMPV</sequence>
<comment type="caution">
    <text evidence="1">The sequence shown here is derived from an EMBL/GenBank/DDBJ whole genome shotgun (WGS) entry which is preliminary data.</text>
</comment>
<protein>
    <submittedName>
        <fullName evidence="1">Uncharacterized protein</fullName>
    </submittedName>
</protein>
<evidence type="ECO:0000313" key="2">
    <source>
        <dbReference type="Proteomes" id="UP000613255"/>
    </source>
</evidence>
<dbReference type="EMBL" id="JAEIJD010000001">
    <property type="protein sequence ID" value="MBI6628634.1"/>
    <property type="molecule type" value="Genomic_DNA"/>
</dbReference>
<proteinExistence type="predicted"/>
<reference evidence="1" key="1">
    <citation type="submission" date="2020-12" db="EMBL/GenBank/DDBJ databases">
        <title>Pontibaca salina gen. nov., sp. nov., isolated from marine sediment.</title>
        <authorList>
            <person name="Bo J."/>
            <person name="Wang S."/>
            <person name="Song X."/>
            <person name="Du Z."/>
        </authorList>
    </citation>
    <scope>NUCLEOTIDE SEQUENCE</scope>
    <source>
        <strain evidence="1">S1109L</strain>
    </source>
</reference>
<dbReference type="AlphaFoldDB" id="A0A934M2B2"/>
<name>A0A934M2B2_9RHOB</name>
<dbReference type="Proteomes" id="UP000613255">
    <property type="component" value="Unassembled WGS sequence"/>
</dbReference>
<evidence type="ECO:0000313" key="1">
    <source>
        <dbReference type="EMBL" id="MBI6628634.1"/>
    </source>
</evidence>
<gene>
    <name evidence="1" type="ORF">JAO82_01955</name>
</gene>
<organism evidence="1 2">
    <name type="scientific">Pontibaca salina</name>
    <dbReference type="NCBI Taxonomy" id="2795731"/>
    <lineage>
        <taxon>Bacteria</taxon>
        <taxon>Pseudomonadati</taxon>
        <taxon>Pseudomonadota</taxon>
        <taxon>Alphaproteobacteria</taxon>
        <taxon>Rhodobacterales</taxon>
        <taxon>Roseobacteraceae</taxon>
        <taxon>Pontibaca</taxon>
    </lineage>
</organism>
<keyword evidence="2" id="KW-1185">Reference proteome</keyword>
<accession>A0A934M2B2</accession>